<dbReference type="FunFam" id="3.90.400.10:FF:000002">
    <property type="entry name" value="Sucrose isomerase"/>
    <property type="match status" value="1"/>
</dbReference>
<keyword evidence="3 6" id="KW-0326">Glycosidase</keyword>
<name>A0A2U3Q722_9BRAD</name>
<dbReference type="Gene3D" id="2.60.40.1180">
    <property type="entry name" value="Golgi alpha-mannosidase II"/>
    <property type="match status" value="1"/>
</dbReference>
<proteinExistence type="inferred from homology"/>
<dbReference type="AlphaFoldDB" id="A0A2U3Q722"/>
<sequence length="542" mass="61423">MTVDRYREHSWWKSAVIYEIALISFQDSNGDGKGDLAGLMSRIDYLKWLGVDAVWLTPIYKSPFRDLGYDISDYCSIDPAFGSLEEFDRLLEALHAADIRLILDLVPNHTANDHAWFVESASSRNSAKADWYIWADAAENGGPPNNWLSRFGGSGWEWCEARRQYYYHSFLVEQPDLNWRNPQVRAAIADSMRFWLDRGVDGFRVDASAVLIKDQLLRDNPPNPNAEGKPPPQRHTTVFTDDRPETMDCIEFIREVIDTYPGRMLCGEVQGKTDRIGHFYGNDRPRLHLPLNFALLDSKWDALSLQATIDAYFNAIPDDGWPVWVIGGHDKQRIASKIGEAQMRVLAMLLMTLRGTPFFFMGDEIGRKRVPIPPDCVHDPFEKLVSGYGLCRDPERAPMRWDDSPDGGFTTGRPWLPLEPPDGAANVAGQQRDERSILALFRALMTLRREHAGLQRGEYEPLRSQNDVLAYKRKAGHHEILVALNIAADPRKFHWQGRGSLLMSTHLDRPAEPVPDASILLRGNEGVIIAFMPADNFGTPNP</sequence>
<protein>
    <submittedName>
        <fullName evidence="6">Glycosidase</fullName>
    </submittedName>
</protein>
<organism evidence="6 7">
    <name type="scientific">Bradyrhizobium vignae</name>
    <dbReference type="NCBI Taxonomy" id="1549949"/>
    <lineage>
        <taxon>Bacteria</taxon>
        <taxon>Pseudomonadati</taxon>
        <taxon>Pseudomonadota</taxon>
        <taxon>Alphaproteobacteria</taxon>
        <taxon>Hyphomicrobiales</taxon>
        <taxon>Nitrobacteraceae</taxon>
        <taxon>Bradyrhizobium</taxon>
    </lineage>
</organism>
<reference evidence="6 7" key="1">
    <citation type="submission" date="2018-03" db="EMBL/GenBank/DDBJ databases">
        <authorList>
            <person name="Gully D."/>
        </authorList>
    </citation>
    <scope>NUCLEOTIDE SEQUENCE [LARGE SCALE GENOMIC DNA]</scope>
    <source>
        <strain evidence="6">ORS3257</strain>
    </source>
</reference>
<dbReference type="SUPFAM" id="SSF51445">
    <property type="entry name" value="(Trans)glycosidases"/>
    <property type="match status" value="1"/>
</dbReference>
<gene>
    <name evidence="6" type="ORF">BRAD3257_6307</name>
</gene>
<dbReference type="RefSeq" id="WP_122404633.1">
    <property type="nucleotide sequence ID" value="NZ_LS398110.1"/>
</dbReference>
<dbReference type="SMART" id="SM00642">
    <property type="entry name" value="Aamy"/>
    <property type="match status" value="1"/>
</dbReference>
<dbReference type="Gene3D" id="3.20.20.80">
    <property type="entry name" value="Glycosidases"/>
    <property type="match status" value="2"/>
</dbReference>
<evidence type="ECO:0000256" key="1">
    <source>
        <dbReference type="ARBA" id="ARBA00008061"/>
    </source>
</evidence>
<dbReference type="InterPro" id="IPR006047">
    <property type="entry name" value="GH13_cat_dom"/>
</dbReference>
<keyword evidence="2" id="KW-0378">Hydrolase</keyword>
<evidence type="ECO:0000313" key="6">
    <source>
        <dbReference type="EMBL" id="SPP97204.1"/>
    </source>
</evidence>
<dbReference type="PANTHER" id="PTHR10357:SF179">
    <property type="entry name" value="NEUTRAL AND BASIC AMINO ACID TRANSPORT PROTEIN RBAT"/>
    <property type="match status" value="1"/>
</dbReference>
<dbReference type="SUPFAM" id="SSF51011">
    <property type="entry name" value="Glycosyl hydrolase domain"/>
    <property type="match status" value="1"/>
</dbReference>
<dbReference type="CDD" id="cd11331">
    <property type="entry name" value="AmyAc_OligoGlu_like"/>
    <property type="match status" value="1"/>
</dbReference>
<dbReference type="InterPro" id="IPR017853">
    <property type="entry name" value="GH"/>
</dbReference>
<feature type="region of interest" description="Disordered" evidence="4">
    <location>
        <begin position="216"/>
        <end position="240"/>
    </location>
</feature>
<accession>A0A2U3Q722</accession>
<evidence type="ECO:0000256" key="4">
    <source>
        <dbReference type="SAM" id="MobiDB-lite"/>
    </source>
</evidence>
<dbReference type="GO" id="GO:0009313">
    <property type="term" value="P:oligosaccharide catabolic process"/>
    <property type="evidence" value="ECO:0007669"/>
    <property type="project" value="TreeGrafter"/>
</dbReference>
<evidence type="ECO:0000256" key="3">
    <source>
        <dbReference type="ARBA" id="ARBA00023295"/>
    </source>
</evidence>
<comment type="similarity">
    <text evidence="1">Belongs to the glycosyl hydrolase 13 family.</text>
</comment>
<evidence type="ECO:0000313" key="7">
    <source>
        <dbReference type="Proteomes" id="UP000246085"/>
    </source>
</evidence>
<dbReference type="Proteomes" id="UP000246085">
    <property type="component" value="Chromosome BRAD3257"/>
</dbReference>
<dbReference type="Pfam" id="PF00128">
    <property type="entry name" value="Alpha-amylase"/>
    <property type="match status" value="1"/>
</dbReference>
<feature type="compositionally biased region" description="Pro residues" evidence="4">
    <location>
        <begin position="221"/>
        <end position="233"/>
    </location>
</feature>
<dbReference type="KEGG" id="bvz:BRAD3257_6307"/>
<evidence type="ECO:0000256" key="2">
    <source>
        <dbReference type="ARBA" id="ARBA00022801"/>
    </source>
</evidence>
<dbReference type="InterPro" id="IPR045857">
    <property type="entry name" value="O16G_dom_2"/>
</dbReference>
<dbReference type="InterPro" id="IPR013780">
    <property type="entry name" value="Glyco_hydro_b"/>
</dbReference>
<feature type="domain" description="Glycosyl hydrolase family 13 catalytic" evidence="5">
    <location>
        <begin position="19"/>
        <end position="396"/>
    </location>
</feature>
<dbReference type="EMBL" id="LS398110">
    <property type="protein sequence ID" value="SPP97204.1"/>
    <property type="molecule type" value="Genomic_DNA"/>
</dbReference>
<dbReference type="GO" id="GO:0004556">
    <property type="term" value="F:alpha-amylase activity"/>
    <property type="evidence" value="ECO:0007669"/>
    <property type="project" value="TreeGrafter"/>
</dbReference>
<evidence type="ECO:0000259" key="5">
    <source>
        <dbReference type="SMART" id="SM00642"/>
    </source>
</evidence>
<dbReference type="Gene3D" id="3.90.400.10">
    <property type="entry name" value="Oligo-1,6-glucosidase, Domain 2"/>
    <property type="match status" value="1"/>
</dbReference>
<dbReference type="PANTHER" id="PTHR10357">
    <property type="entry name" value="ALPHA-AMYLASE FAMILY MEMBER"/>
    <property type="match status" value="1"/>
</dbReference>